<feature type="transmembrane region" description="Helical" evidence="9">
    <location>
        <begin position="12"/>
        <end position="34"/>
    </location>
</feature>
<dbReference type="GO" id="GO:0005886">
    <property type="term" value="C:plasma membrane"/>
    <property type="evidence" value="ECO:0007669"/>
    <property type="project" value="UniProtKB-SubCell"/>
</dbReference>
<proteinExistence type="inferred from homology"/>
<feature type="transmembrane region" description="Helical" evidence="9">
    <location>
        <begin position="213"/>
        <end position="235"/>
    </location>
</feature>
<dbReference type="NCBIfam" id="TIGR00861">
    <property type="entry name" value="MIP"/>
    <property type="match status" value="1"/>
</dbReference>
<dbReference type="Gramene" id="EFJ10685">
    <property type="protein sequence ID" value="EFJ10685"/>
    <property type="gene ID" value="SELMODRAFT_235466"/>
</dbReference>
<dbReference type="CDD" id="cd00333">
    <property type="entry name" value="MIP"/>
    <property type="match status" value="1"/>
</dbReference>
<evidence type="ECO:0000313" key="10">
    <source>
        <dbReference type="EMBL" id="EFJ10685.1"/>
    </source>
</evidence>
<feature type="transmembrane region" description="Helical" evidence="9">
    <location>
        <begin position="96"/>
        <end position="117"/>
    </location>
</feature>
<name>D8SXV3_SELML</name>
<dbReference type="EMBL" id="GL377652">
    <property type="protein sequence ID" value="EFJ10685.1"/>
    <property type="molecule type" value="Genomic_DNA"/>
</dbReference>
<dbReference type="InterPro" id="IPR034294">
    <property type="entry name" value="Aquaporin_transptr"/>
</dbReference>
<keyword evidence="11" id="KW-1185">Reference proteome</keyword>
<dbReference type="GO" id="GO:0016020">
    <property type="term" value="C:membrane"/>
    <property type="evidence" value="ECO:0000318"/>
    <property type="project" value="GO_Central"/>
</dbReference>
<keyword evidence="4" id="KW-1003">Cell membrane</keyword>
<evidence type="ECO:0000256" key="6">
    <source>
        <dbReference type="ARBA" id="ARBA00022989"/>
    </source>
</evidence>
<dbReference type="Proteomes" id="UP000001514">
    <property type="component" value="Unassembled WGS sequence"/>
</dbReference>
<accession>D8SXV3</accession>
<dbReference type="GO" id="GO:0015250">
    <property type="term" value="F:water channel activity"/>
    <property type="evidence" value="ECO:0000318"/>
    <property type="project" value="GO_Central"/>
</dbReference>
<dbReference type="PRINTS" id="PR00783">
    <property type="entry name" value="MINTRINSICP"/>
</dbReference>
<comment type="subcellular location">
    <subcellularLocation>
        <location evidence="1">Cell membrane</location>
        <topology evidence="1">Multi-pass membrane protein</topology>
    </subcellularLocation>
</comment>
<organism evidence="11">
    <name type="scientific">Selaginella moellendorffii</name>
    <name type="common">Spikemoss</name>
    <dbReference type="NCBI Taxonomy" id="88036"/>
    <lineage>
        <taxon>Eukaryota</taxon>
        <taxon>Viridiplantae</taxon>
        <taxon>Streptophyta</taxon>
        <taxon>Embryophyta</taxon>
        <taxon>Tracheophyta</taxon>
        <taxon>Lycopodiopsida</taxon>
        <taxon>Selaginellales</taxon>
        <taxon>Selaginellaceae</taxon>
        <taxon>Selaginella</taxon>
    </lineage>
</organism>
<dbReference type="InterPro" id="IPR022357">
    <property type="entry name" value="MIP_CS"/>
</dbReference>
<dbReference type="PANTHER" id="PTHR19139">
    <property type="entry name" value="AQUAPORIN TRANSPORTER"/>
    <property type="match status" value="1"/>
</dbReference>
<sequence>MLRSWSLGVRDPFSPTTLLGCAAEFIGTFLFVFLGCGSVVSSGIVDDQLNSARLLVIAIAHGFAIAILVAATAGVSGGHLNPAVSFGFMMSGNMSIIKGLMYWISQLAGAVLGAGFYREFPSAIAGHFGAHAVNSKFTVIEAFGLEALLTFVLVYVIFGTAVDKTGPSTIAPLTIGMAVLVDHLVGVPVTGASMNPARSLGAALWSGQWKNHWIYWAAPLLGATAAALIYTALFLPTVSSTQKQSTNDLIKNIKNEKHTEAVV</sequence>
<dbReference type="PANTHER" id="PTHR19139:SF199">
    <property type="entry name" value="MIP17260P"/>
    <property type="match status" value="1"/>
</dbReference>
<dbReference type="STRING" id="88036.D8SXV3"/>
<keyword evidence="5 8" id="KW-0812">Transmembrane</keyword>
<dbReference type="OrthoDB" id="3222at2759"/>
<dbReference type="HOGENOM" id="CLU_020019_3_1_1"/>
<feature type="transmembrane region" description="Helical" evidence="9">
    <location>
        <begin position="137"/>
        <end position="158"/>
    </location>
</feature>
<reference evidence="10 11" key="1">
    <citation type="journal article" date="2011" name="Science">
        <title>The Selaginella genome identifies genetic changes associated with the evolution of vascular plants.</title>
        <authorList>
            <person name="Banks J.A."/>
            <person name="Nishiyama T."/>
            <person name="Hasebe M."/>
            <person name="Bowman J.L."/>
            <person name="Gribskov M."/>
            <person name="dePamphilis C."/>
            <person name="Albert V.A."/>
            <person name="Aono N."/>
            <person name="Aoyama T."/>
            <person name="Ambrose B.A."/>
            <person name="Ashton N.W."/>
            <person name="Axtell M.J."/>
            <person name="Barker E."/>
            <person name="Barker M.S."/>
            <person name="Bennetzen J.L."/>
            <person name="Bonawitz N.D."/>
            <person name="Chapple C."/>
            <person name="Cheng C."/>
            <person name="Correa L.G."/>
            <person name="Dacre M."/>
            <person name="DeBarry J."/>
            <person name="Dreyer I."/>
            <person name="Elias M."/>
            <person name="Engstrom E.M."/>
            <person name="Estelle M."/>
            <person name="Feng L."/>
            <person name="Finet C."/>
            <person name="Floyd S.K."/>
            <person name="Frommer W.B."/>
            <person name="Fujita T."/>
            <person name="Gramzow L."/>
            <person name="Gutensohn M."/>
            <person name="Harholt J."/>
            <person name="Hattori M."/>
            <person name="Heyl A."/>
            <person name="Hirai T."/>
            <person name="Hiwatashi Y."/>
            <person name="Ishikawa M."/>
            <person name="Iwata M."/>
            <person name="Karol K.G."/>
            <person name="Koehler B."/>
            <person name="Kolukisaoglu U."/>
            <person name="Kubo M."/>
            <person name="Kurata T."/>
            <person name="Lalonde S."/>
            <person name="Li K."/>
            <person name="Li Y."/>
            <person name="Litt A."/>
            <person name="Lyons E."/>
            <person name="Manning G."/>
            <person name="Maruyama T."/>
            <person name="Michael T.P."/>
            <person name="Mikami K."/>
            <person name="Miyazaki S."/>
            <person name="Morinaga S."/>
            <person name="Murata T."/>
            <person name="Mueller-Roeber B."/>
            <person name="Nelson D.R."/>
            <person name="Obara M."/>
            <person name="Oguri Y."/>
            <person name="Olmstead R.G."/>
            <person name="Onodera N."/>
            <person name="Petersen B.L."/>
            <person name="Pils B."/>
            <person name="Prigge M."/>
            <person name="Rensing S.A."/>
            <person name="Riano-Pachon D.M."/>
            <person name="Roberts A.W."/>
            <person name="Sato Y."/>
            <person name="Scheller H.V."/>
            <person name="Schulz B."/>
            <person name="Schulz C."/>
            <person name="Shakirov E.V."/>
            <person name="Shibagaki N."/>
            <person name="Shinohara N."/>
            <person name="Shippen D.E."/>
            <person name="Soerensen I."/>
            <person name="Sotooka R."/>
            <person name="Sugimoto N."/>
            <person name="Sugita M."/>
            <person name="Sumikawa N."/>
            <person name="Tanurdzic M."/>
            <person name="Theissen G."/>
            <person name="Ulvskov P."/>
            <person name="Wakazuki S."/>
            <person name="Weng J.K."/>
            <person name="Willats W.W."/>
            <person name="Wipf D."/>
            <person name="Wolf P.G."/>
            <person name="Yang L."/>
            <person name="Zimmer A.D."/>
            <person name="Zhu Q."/>
            <person name="Mitros T."/>
            <person name="Hellsten U."/>
            <person name="Loque D."/>
            <person name="Otillar R."/>
            <person name="Salamov A."/>
            <person name="Schmutz J."/>
            <person name="Shapiro H."/>
            <person name="Lindquist E."/>
            <person name="Lucas S."/>
            <person name="Rokhsar D."/>
            <person name="Grigoriev I.V."/>
        </authorList>
    </citation>
    <scope>NUCLEOTIDE SEQUENCE [LARGE SCALE GENOMIC DNA]</scope>
</reference>
<dbReference type="KEGG" id="smo:SELMODRAFT_235466"/>
<evidence type="ECO:0000256" key="8">
    <source>
        <dbReference type="RuleBase" id="RU000477"/>
    </source>
</evidence>
<keyword evidence="7 9" id="KW-0472">Membrane</keyword>
<evidence type="ECO:0000256" key="9">
    <source>
        <dbReference type="SAM" id="Phobius"/>
    </source>
</evidence>
<evidence type="ECO:0000313" key="11">
    <source>
        <dbReference type="Proteomes" id="UP000001514"/>
    </source>
</evidence>
<dbReference type="Pfam" id="PF00230">
    <property type="entry name" value="MIP"/>
    <property type="match status" value="1"/>
</dbReference>
<dbReference type="GO" id="GO:0006833">
    <property type="term" value="P:water transport"/>
    <property type="evidence" value="ECO:0000318"/>
    <property type="project" value="GO_Central"/>
</dbReference>
<feature type="transmembrane region" description="Helical" evidence="9">
    <location>
        <begin position="170"/>
        <end position="193"/>
    </location>
</feature>
<evidence type="ECO:0000256" key="3">
    <source>
        <dbReference type="ARBA" id="ARBA00022448"/>
    </source>
</evidence>
<protein>
    <submittedName>
        <fullName evidence="10">Uncharacterized protein</fullName>
    </submittedName>
</protein>
<dbReference type="AlphaFoldDB" id="D8SXV3"/>
<keyword evidence="6 9" id="KW-1133">Transmembrane helix</keyword>
<dbReference type="InParanoid" id="D8SXV3"/>
<feature type="transmembrane region" description="Helical" evidence="9">
    <location>
        <begin position="54"/>
        <end position="75"/>
    </location>
</feature>
<dbReference type="PROSITE" id="PS00221">
    <property type="entry name" value="MIP"/>
    <property type="match status" value="1"/>
</dbReference>
<dbReference type="OMA" id="WFSGIND"/>
<evidence type="ECO:0000256" key="1">
    <source>
        <dbReference type="ARBA" id="ARBA00004651"/>
    </source>
</evidence>
<evidence type="ECO:0000256" key="7">
    <source>
        <dbReference type="ARBA" id="ARBA00023136"/>
    </source>
</evidence>
<evidence type="ECO:0000256" key="4">
    <source>
        <dbReference type="ARBA" id="ARBA00022475"/>
    </source>
</evidence>
<dbReference type="InterPro" id="IPR023271">
    <property type="entry name" value="Aquaporin-like"/>
</dbReference>
<dbReference type="InterPro" id="IPR000425">
    <property type="entry name" value="MIP"/>
</dbReference>
<dbReference type="Gene3D" id="1.20.1080.10">
    <property type="entry name" value="Glycerol uptake facilitator protein"/>
    <property type="match status" value="1"/>
</dbReference>
<evidence type="ECO:0000256" key="5">
    <source>
        <dbReference type="ARBA" id="ARBA00022692"/>
    </source>
</evidence>
<comment type="similarity">
    <text evidence="2 8">Belongs to the MIP/aquaporin (TC 1.A.8) family.</text>
</comment>
<gene>
    <name evidence="10" type="ORF">SELMODRAFT_235466</name>
</gene>
<keyword evidence="3 8" id="KW-0813">Transport</keyword>
<dbReference type="SUPFAM" id="SSF81338">
    <property type="entry name" value="Aquaporin-like"/>
    <property type="match status" value="1"/>
</dbReference>
<dbReference type="eggNOG" id="KOG0223">
    <property type="taxonomic scope" value="Eukaryota"/>
</dbReference>
<evidence type="ECO:0000256" key="2">
    <source>
        <dbReference type="ARBA" id="ARBA00006175"/>
    </source>
</evidence>